<evidence type="ECO:0000313" key="2">
    <source>
        <dbReference type="EMBL" id="TFY76159.1"/>
    </source>
</evidence>
<protein>
    <recommendedName>
        <fullName evidence="1">BTB domain-containing protein</fullName>
    </recommendedName>
</protein>
<dbReference type="PROSITE" id="PS50097">
    <property type="entry name" value="BTB"/>
    <property type="match status" value="1"/>
</dbReference>
<dbReference type="Pfam" id="PF00651">
    <property type="entry name" value="BTB"/>
    <property type="match status" value="1"/>
</dbReference>
<evidence type="ECO:0000313" key="3">
    <source>
        <dbReference type="Proteomes" id="UP000298061"/>
    </source>
</evidence>
<gene>
    <name evidence="2" type="ORF">EWM64_g7854</name>
</gene>
<dbReference type="SMART" id="SM00225">
    <property type="entry name" value="BTB"/>
    <property type="match status" value="1"/>
</dbReference>
<dbReference type="Proteomes" id="UP000298061">
    <property type="component" value="Unassembled WGS sequence"/>
</dbReference>
<dbReference type="InterPro" id="IPR000210">
    <property type="entry name" value="BTB/POZ_dom"/>
</dbReference>
<dbReference type="OrthoDB" id="2367075at2759"/>
<dbReference type="EMBL" id="SFCI01001300">
    <property type="protein sequence ID" value="TFY76159.1"/>
    <property type="molecule type" value="Genomic_DNA"/>
</dbReference>
<evidence type="ECO:0000259" key="1">
    <source>
        <dbReference type="PROSITE" id="PS50097"/>
    </source>
</evidence>
<organism evidence="2 3">
    <name type="scientific">Hericium alpestre</name>
    <dbReference type="NCBI Taxonomy" id="135208"/>
    <lineage>
        <taxon>Eukaryota</taxon>
        <taxon>Fungi</taxon>
        <taxon>Dikarya</taxon>
        <taxon>Basidiomycota</taxon>
        <taxon>Agaricomycotina</taxon>
        <taxon>Agaricomycetes</taxon>
        <taxon>Russulales</taxon>
        <taxon>Hericiaceae</taxon>
        <taxon>Hericium</taxon>
    </lineage>
</organism>
<dbReference type="SUPFAM" id="SSF54695">
    <property type="entry name" value="POZ domain"/>
    <property type="match status" value="1"/>
</dbReference>
<feature type="domain" description="BTB" evidence="1">
    <location>
        <begin position="1"/>
        <end position="79"/>
    </location>
</feature>
<accession>A0A4Y9ZRP4</accession>
<dbReference type="InterPro" id="IPR011333">
    <property type="entry name" value="SKP1/BTB/POZ_sf"/>
</dbReference>
<sequence>MLPQVEDRLFRIHRFFLQKESPVFRDMLSLPQPPGDDSTVIRELEGRSDSRPIHIPDVTILEFRTLLEMLYKPPCIYPKFSQEQWLMLMSVAHRFQVPINYAHVMKMLETSTPRLDDVAQVKLAEEYGMPMSCIRPALLSNAREEYLRKVYGATGRKYIQDLEIDGSTVVKKVFGVARI</sequence>
<dbReference type="AlphaFoldDB" id="A0A4Y9ZRP4"/>
<dbReference type="STRING" id="135208.A0A4Y9ZRP4"/>
<dbReference type="Gene3D" id="3.30.710.10">
    <property type="entry name" value="Potassium Channel Kv1.1, Chain A"/>
    <property type="match status" value="1"/>
</dbReference>
<keyword evidence="3" id="KW-1185">Reference proteome</keyword>
<dbReference type="CDD" id="cd18186">
    <property type="entry name" value="BTB_POZ_ZBTB_KLHL-like"/>
    <property type="match status" value="1"/>
</dbReference>
<name>A0A4Y9ZRP4_9AGAM</name>
<reference evidence="2 3" key="1">
    <citation type="submission" date="2019-02" db="EMBL/GenBank/DDBJ databases">
        <title>Genome sequencing of the rare red list fungi Hericium alpestre (H. flagellum).</title>
        <authorList>
            <person name="Buettner E."/>
            <person name="Kellner H."/>
        </authorList>
    </citation>
    <scope>NUCLEOTIDE SEQUENCE [LARGE SCALE GENOMIC DNA]</scope>
    <source>
        <strain evidence="2 3">DSM 108284</strain>
    </source>
</reference>
<comment type="caution">
    <text evidence="2">The sequence shown here is derived from an EMBL/GenBank/DDBJ whole genome shotgun (WGS) entry which is preliminary data.</text>
</comment>
<proteinExistence type="predicted"/>